<evidence type="ECO:0000256" key="1">
    <source>
        <dbReference type="SAM" id="Phobius"/>
    </source>
</evidence>
<evidence type="ECO:0000313" key="2">
    <source>
        <dbReference type="EMBL" id="CAJ0697970.1"/>
    </source>
</evidence>
<protein>
    <submittedName>
        <fullName evidence="2">Uncharacterized protein</fullName>
    </submittedName>
</protein>
<dbReference type="AlphaFoldDB" id="A0AAD2B1E8"/>
<accession>A0AAD2B1E8</accession>
<keyword evidence="1" id="KW-1133">Transmembrane helix</keyword>
<name>A0AAD2B1E8_9RALS</name>
<dbReference type="EMBL" id="CATVXE010000039">
    <property type="protein sequence ID" value="CAJ0697970.1"/>
    <property type="molecule type" value="Genomic_DNA"/>
</dbReference>
<keyword evidence="1" id="KW-0812">Transmembrane</keyword>
<dbReference type="Proteomes" id="UP001190002">
    <property type="component" value="Unassembled WGS sequence"/>
</dbReference>
<gene>
    <name evidence="2" type="ORF">R77591_04894</name>
</gene>
<proteinExistence type="predicted"/>
<organism evidence="2 3">
    <name type="scientific">Ralstonia mannitolilytica</name>
    <dbReference type="NCBI Taxonomy" id="105219"/>
    <lineage>
        <taxon>Bacteria</taxon>
        <taxon>Pseudomonadati</taxon>
        <taxon>Pseudomonadota</taxon>
        <taxon>Betaproteobacteria</taxon>
        <taxon>Burkholderiales</taxon>
        <taxon>Burkholderiaceae</taxon>
        <taxon>Ralstonia</taxon>
    </lineage>
</organism>
<keyword evidence="1" id="KW-0472">Membrane</keyword>
<evidence type="ECO:0000313" key="3">
    <source>
        <dbReference type="Proteomes" id="UP001190002"/>
    </source>
</evidence>
<feature type="transmembrane region" description="Helical" evidence="1">
    <location>
        <begin position="6"/>
        <end position="27"/>
    </location>
</feature>
<comment type="caution">
    <text evidence="2">The sequence shown here is derived from an EMBL/GenBank/DDBJ whole genome shotgun (WGS) entry which is preliminary data.</text>
</comment>
<reference evidence="2" key="1">
    <citation type="submission" date="2023-07" db="EMBL/GenBank/DDBJ databases">
        <authorList>
            <person name="Peeters C."/>
        </authorList>
    </citation>
    <scope>NUCLEOTIDE SEQUENCE</scope>
    <source>
        <strain evidence="2">R-77591</strain>
    </source>
</reference>
<sequence>MIFLRAILWLVVAPVVLVVAGLVWLWLGHKLLAHMFGS</sequence>